<gene>
    <name evidence="1" type="ORF">K435DRAFT_780097</name>
</gene>
<dbReference type="Proteomes" id="UP000297245">
    <property type="component" value="Unassembled WGS sequence"/>
</dbReference>
<protein>
    <submittedName>
        <fullName evidence="1">Uncharacterized protein</fullName>
    </submittedName>
</protein>
<name>A0A4S8LTF4_DENBC</name>
<accession>A0A4S8LTF4</accession>
<proteinExistence type="predicted"/>
<sequence>NNNNNDNNDSHLNVFTTRALPLRLDPQVVLGVPRAETTLFEKGGEFGGKEFFSRSVCSLLGQRK</sequence>
<reference evidence="1 2" key="1">
    <citation type="journal article" date="2019" name="Nat. Ecol. Evol.">
        <title>Megaphylogeny resolves global patterns of mushroom evolution.</title>
        <authorList>
            <person name="Varga T."/>
            <person name="Krizsan K."/>
            <person name="Foldi C."/>
            <person name="Dima B."/>
            <person name="Sanchez-Garcia M."/>
            <person name="Sanchez-Ramirez S."/>
            <person name="Szollosi G.J."/>
            <person name="Szarkandi J.G."/>
            <person name="Papp V."/>
            <person name="Albert L."/>
            <person name="Andreopoulos W."/>
            <person name="Angelini C."/>
            <person name="Antonin V."/>
            <person name="Barry K.W."/>
            <person name="Bougher N.L."/>
            <person name="Buchanan P."/>
            <person name="Buyck B."/>
            <person name="Bense V."/>
            <person name="Catcheside P."/>
            <person name="Chovatia M."/>
            <person name="Cooper J."/>
            <person name="Damon W."/>
            <person name="Desjardin D."/>
            <person name="Finy P."/>
            <person name="Geml J."/>
            <person name="Haridas S."/>
            <person name="Hughes K."/>
            <person name="Justo A."/>
            <person name="Karasinski D."/>
            <person name="Kautmanova I."/>
            <person name="Kiss B."/>
            <person name="Kocsube S."/>
            <person name="Kotiranta H."/>
            <person name="LaButti K.M."/>
            <person name="Lechner B.E."/>
            <person name="Liimatainen K."/>
            <person name="Lipzen A."/>
            <person name="Lukacs Z."/>
            <person name="Mihaltcheva S."/>
            <person name="Morgado L.N."/>
            <person name="Niskanen T."/>
            <person name="Noordeloos M.E."/>
            <person name="Ohm R.A."/>
            <person name="Ortiz-Santana B."/>
            <person name="Ovrebo C."/>
            <person name="Racz N."/>
            <person name="Riley R."/>
            <person name="Savchenko A."/>
            <person name="Shiryaev A."/>
            <person name="Soop K."/>
            <person name="Spirin V."/>
            <person name="Szebenyi C."/>
            <person name="Tomsovsky M."/>
            <person name="Tulloss R.E."/>
            <person name="Uehling J."/>
            <person name="Grigoriev I.V."/>
            <person name="Vagvolgyi C."/>
            <person name="Papp T."/>
            <person name="Martin F.M."/>
            <person name="Miettinen O."/>
            <person name="Hibbett D.S."/>
            <person name="Nagy L.G."/>
        </authorList>
    </citation>
    <scope>NUCLEOTIDE SEQUENCE [LARGE SCALE GENOMIC DNA]</scope>
    <source>
        <strain evidence="1 2">CBS 962.96</strain>
    </source>
</reference>
<feature type="non-terminal residue" evidence="1">
    <location>
        <position position="1"/>
    </location>
</feature>
<keyword evidence="2" id="KW-1185">Reference proteome</keyword>
<dbReference type="EMBL" id="ML179266">
    <property type="protein sequence ID" value="THU92826.1"/>
    <property type="molecule type" value="Genomic_DNA"/>
</dbReference>
<dbReference type="AlphaFoldDB" id="A0A4S8LTF4"/>
<evidence type="ECO:0000313" key="1">
    <source>
        <dbReference type="EMBL" id="THU92826.1"/>
    </source>
</evidence>
<organism evidence="1 2">
    <name type="scientific">Dendrothele bispora (strain CBS 962.96)</name>
    <dbReference type="NCBI Taxonomy" id="1314807"/>
    <lineage>
        <taxon>Eukaryota</taxon>
        <taxon>Fungi</taxon>
        <taxon>Dikarya</taxon>
        <taxon>Basidiomycota</taxon>
        <taxon>Agaricomycotina</taxon>
        <taxon>Agaricomycetes</taxon>
        <taxon>Agaricomycetidae</taxon>
        <taxon>Agaricales</taxon>
        <taxon>Agaricales incertae sedis</taxon>
        <taxon>Dendrothele</taxon>
    </lineage>
</organism>
<evidence type="ECO:0000313" key="2">
    <source>
        <dbReference type="Proteomes" id="UP000297245"/>
    </source>
</evidence>